<dbReference type="SUPFAM" id="SSF54909">
    <property type="entry name" value="Dimeric alpha+beta barrel"/>
    <property type="match status" value="1"/>
</dbReference>
<accession>A0A6L3VIG1</accession>
<feature type="domain" description="YCII-related" evidence="2">
    <location>
        <begin position="1"/>
        <end position="87"/>
    </location>
</feature>
<dbReference type="InterPro" id="IPR011008">
    <property type="entry name" value="Dimeric_a/b-barrel"/>
</dbReference>
<dbReference type="InterPro" id="IPR051807">
    <property type="entry name" value="Sec-metab_biosynth-assoc"/>
</dbReference>
<dbReference type="PANTHER" id="PTHR33606:SF3">
    <property type="entry name" value="PROTEIN YCII"/>
    <property type="match status" value="1"/>
</dbReference>
<comment type="caution">
    <text evidence="3">The sequence shown here is derived from an EMBL/GenBank/DDBJ whole genome shotgun (WGS) entry which is preliminary data.</text>
</comment>
<dbReference type="Proteomes" id="UP000483004">
    <property type="component" value="Unassembled WGS sequence"/>
</dbReference>
<dbReference type="AlphaFoldDB" id="A0A6L3VIG1"/>
<reference evidence="3 4" key="1">
    <citation type="submission" date="2019-09" db="EMBL/GenBank/DDBJ databases">
        <title>Actinomadura physcomitrii sp. nov., a novel actinomycete isolated from moss [Physcomitrium sphaericum (Ludw) Fuernr].</title>
        <authorList>
            <person name="Liu C."/>
            <person name="Zhuang X."/>
        </authorList>
    </citation>
    <scope>NUCLEOTIDE SEQUENCE [LARGE SCALE GENOMIC DNA]</scope>
    <source>
        <strain evidence="3 4">CYP1-1B</strain>
    </source>
</reference>
<dbReference type="RefSeq" id="WP_151545460.1">
    <property type="nucleotide sequence ID" value="NZ_WBMR01000198.1"/>
</dbReference>
<proteinExistence type="inferred from homology"/>
<sequence length="182" mass="20557">MEFFCYHRDRRGSMALRRELVEEHWSYMDRYAAEMIARGPTFLSNGETLTGSVHIVDLPDSATARAFAFDEPGYQAGAYRDIMLRRWHNALGRTMWEFPGDRNEGDHYLVLGLGEGHSADRDLPPDNHTLIAYGPLLSDDGSTWLGTAALVQAPNPETARTVLAADRYADIEVHLWTFGGRR</sequence>
<protein>
    <recommendedName>
        <fullName evidence="2">YCII-related domain-containing protein</fullName>
    </recommendedName>
</protein>
<dbReference type="EMBL" id="WBMR01000198">
    <property type="protein sequence ID" value="KAB2366201.1"/>
    <property type="molecule type" value="Genomic_DNA"/>
</dbReference>
<dbReference type="InterPro" id="IPR005545">
    <property type="entry name" value="YCII"/>
</dbReference>
<evidence type="ECO:0000313" key="3">
    <source>
        <dbReference type="EMBL" id="KAB2366201.1"/>
    </source>
</evidence>
<dbReference type="OrthoDB" id="460439at2"/>
<evidence type="ECO:0000313" key="4">
    <source>
        <dbReference type="Proteomes" id="UP000483004"/>
    </source>
</evidence>
<dbReference type="Pfam" id="PF03795">
    <property type="entry name" value="YCII"/>
    <property type="match status" value="1"/>
</dbReference>
<comment type="similarity">
    <text evidence="1">Belongs to the YciI family.</text>
</comment>
<dbReference type="PANTHER" id="PTHR33606">
    <property type="entry name" value="PROTEIN YCII"/>
    <property type="match status" value="1"/>
</dbReference>
<name>A0A6L3VIG1_9ACTN</name>
<keyword evidence="4" id="KW-1185">Reference proteome</keyword>
<dbReference type="Gene3D" id="3.30.70.1060">
    <property type="entry name" value="Dimeric alpha+beta barrel"/>
    <property type="match status" value="1"/>
</dbReference>
<evidence type="ECO:0000256" key="1">
    <source>
        <dbReference type="ARBA" id="ARBA00007689"/>
    </source>
</evidence>
<organism evidence="3 4">
    <name type="scientific">Actinomadura montaniterrae</name>
    <dbReference type="NCBI Taxonomy" id="1803903"/>
    <lineage>
        <taxon>Bacteria</taxon>
        <taxon>Bacillati</taxon>
        <taxon>Actinomycetota</taxon>
        <taxon>Actinomycetes</taxon>
        <taxon>Streptosporangiales</taxon>
        <taxon>Thermomonosporaceae</taxon>
        <taxon>Actinomadura</taxon>
    </lineage>
</organism>
<gene>
    <name evidence="3" type="ORF">F9B16_39900</name>
</gene>
<evidence type="ECO:0000259" key="2">
    <source>
        <dbReference type="Pfam" id="PF03795"/>
    </source>
</evidence>